<dbReference type="SUPFAM" id="SSF88659">
    <property type="entry name" value="Sigma3 and sigma4 domains of RNA polymerase sigma factors"/>
    <property type="match status" value="2"/>
</dbReference>
<evidence type="ECO:0000256" key="2">
    <source>
        <dbReference type="ARBA" id="ARBA00023082"/>
    </source>
</evidence>
<evidence type="ECO:0000259" key="6">
    <source>
        <dbReference type="Pfam" id="PF04542"/>
    </source>
</evidence>
<dbReference type="OrthoDB" id="9804285at2"/>
<evidence type="ECO:0000259" key="5">
    <source>
        <dbReference type="Pfam" id="PF04539"/>
    </source>
</evidence>
<reference evidence="8 9" key="1">
    <citation type="journal article" date="2013" name="Int. J. Syst. Evol. Microbiol.">
        <title>Ilumatobacter nonamiense sp. nov. and Ilumatobacter coccineum sp. nov., isolated from seashore sand.</title>
        <authorList>
            <person name="Matsumoto A."/>
            <person name="Kasai H."/>
            <person name="Matsuo Y."/>
            <person name="Shizuri Y."/>
            <person name="Ichikawa N."/>
            <person name="Fujita N."/>
            <person name="Omura S."/>
            <person name="Takahashi Y."/>
        </authorList>
    </citation>
    <scope>NUCLEOTIDE SEQUENCE [LARGE SCALE GENOMIC DNA]</scope>
    <source>
        <strain evidence="9">NBRC 103263 / KCTC 29153 / YM16-304</strain>
    </source>
</reference>
<evidence type="ECO:0000256" key="1">
    <source>
        <dbReference type="ARBA" id="ARBA00023015"/>
    </source>
</evidence>
<dbReference type="PRINTS" id="PR00046">
    <property type="entry name" value="SIGMA70FCT"/>
</dbReference>
<dbReference type="InterPro" id="IPR014284">
    <property type="entry name" value="RNA_pol_sigma-70_dom"/>
</dbReference>
<dbReference type="EMBL" id="AP012057">
    <property type="protein sequence ID" value="BAN04074.1"/>
    <property type="molecule type" value="Genomic_DNA"/>
</dbReference>
<keyword evidence="9" id="KW-1185">Reference proteome</keyword>
<keyword evidence="3" id="KW-0238">DNA-binding</keyword>
<keyword evidence="4" id="KW-0804">Transcription</keyword>
<evidence type="ECO:0000313" key="9">
    <source>
        <dbReference type="Proteomes" id="UP000011863"/>
    </source>
</evidence>
<name>A0A6C7E8T9_ILUCY</name>
<dbReference type="Pfam" id="PF04539">
    <property type="entry name" value="Sigma70_r3"/>
    <property type="match status" value="1"/>
</dbReference>
<dbReference type="Gene3D" id="1.20.120.1810">
    <property type="match status" value="1"/>
</dbReference>
<accession>A0A6C7E8T9</accession>
<keyword evidence="1" id="KW-0805">Transcription regulation</keyword>
<dbReference type="InterPro" id="IPR014322">
    <property type="entry name" value="RNA_pol_sigma-B/F/G"/>
</dbReference>
<dbReference type="GO" id="GO:0016987">
    <property type="term" value="F:sigma factor activity"/>
    <property type="evidence" value="ECO:0007669"/>
    <property type="project" value="UniProtKB-KW"/>
</dbReference>
<dbReference type="RefSeq" id="WP_015443321.1">
    <property type="nucleotide sequence ID" value="NC_020520.1"/>
</dbReference>
<dbReference type="GO" id="GO:0003677">
    <property type="term" value="F:DNA binding"/>
    <property type="evidence" value="ECO:0007669"/>
    <property type="project" value="UniProtKB-KW"/>
</dbReference>
<evidence type="ECO:0000256" key="3">
    <source>
        <dbReference type="ARBA" id="ARBA00023125"/>
    </source>
</evidence>
<dbReference type="PANTHER" id="PTHR30385">
    <property type="entry name" value="SIGMA FACTOR F FLAGELLAR"/>
    <property type="match status" value="1"/>
</dbReference>
<dbReference type="KEGG" id="aym:YM304_37600"/>
<dbReference type="InterPro" id="IPR000943">
    <property type="entry name" value="RNA_pol_sigma70"/>
</dbReference>
<feature type="domain" description="RNA polymerase sigma-70 region 3" evidence="5">
    <location>
        <begin position="110"/>
        <end position="153"/>
    </location>
</feature>
<dbReference type="Pfam" id="PF04545">
    <property type="entry name" value="Sigma70_r4"/>
    <property type="match status" value="1"/>
</dbReference>
<dbReference type="SUPFAM" id="SSF88946">
    <property type="entry name" value="Sigma2 domain of RNA polymerase sigma factors"/>
    <property type="match status" value="1"/>
</dbReference>
<sequence>MSEDLEDLGLFREYAATRSRSTRNELVQRHMGLATHVAARYARTARHDEDLRQVAMVGLIKAVDRFDPEYGAAFSLYAGRTIEGELKRHFRDKTWTVKVPRSAKELHLLVRNATTELEQRDGRSPSVGRLAEYLEIDRDDVVRGLEATAAARVDTIDVVGTGGDDAPATDRQMALATDDRSFADRENDMVVAELLERLPEREQEIVRLRFYENMSQTEIADRVGVSQMQVSRLLRQSFERMRSWMTERSA</sequence>
<feature type="domain" description="RNA polymerase sigma-70 region 2" evidence="6">
    <location>
        <begin position="26"/>
        <end position="96"/>
    </location>
</feature>
<evidence type="ECO:0000259" key="7">
    <source>
        <dbReference type="Pfam" id="PF04545"/>
    </source>
</evidence>
<dbReference type="AlphaFoldDB" id="A0A6C7E8T9"/>
<evidence type="ECO:0000256" key="4">
    <source>
        <dbReference type="ARBA" id="ARBA00023163"/>
    </source>
</evidence>
<dbReference type="InterPro" id="IPR007630">
    <property type="entry name" value="RNA_pol_sigma70_r4"/>
</dbReference>
<feature type="domain" description="RNA polymerase sigma-70 region 4" evidence="7">
    <location>
        <begin position="194"/>
        <end position="242"/>
    </location>
</feature>
<dbReference type="Gene3D" id="1.10.10.10">
    <property type="entry name" value="Winged helix-like DNA-binding domain superfamily/Winged helix DNA-binding domain"/>
    <property type="match status" value="2"/>
</dbReference>
<dbReference type="InterPro" id="IPR007627">
    <property type="entry name" value="RNA_pol_sigma70_r2"/>
</dbReference>
<evidence type="ECO:0000313" key="8">
    <source>
        <dbReference type="EMBL" id="BAN04074.1"/>
    </source>
</evidence>
<dbReference type="InterPro" id="IPR013325">
    <property type="entry name" value="RNA_pol_sigma_r2"/>
</dbReference>
<dbReference type="GO" id="GO:0006352">
    <property type="term" value="P:DNA-templated transcription initiation"/>
    <property type="evidence" value="ECO:0007669"/>
    <property type="project" value="InterPro"/>
</dbReference>
<dbReference type="NCBIfam" id="TIGR02937">
    <property type="entry name" value="sigma70-ECF"/>
    <property type="match status" value="1"/>
</dbReference>
<proteinExistence type="predicted"/>
<organism evidence="8 9">
    <name type="scientific">Ilumatobacter coccineus (strain NBRC 103263 / KCTC 29153 / YM16-304)</name>
    <dbReference type="NCBI Taxonomy" id="1313172"/>
    <lineage>
        <taxon>Bacteria</taxon>
        <taxon>Bacillati</taxon>
        <taxon>Actinomycetota</taxon>
        <taxon>Acidimicrobiia</taxon>
        <taxon>Acidimicrobiales</taxon>
        <taxon>Ilumatobacteraceae</taxon>
        <taxon>Ilumatobacter</taxon>
    </lineage>
</organism>
<dbReference type="Proteomes" id="UP000011863">
    <property type="component" value="Chromosome"/>
</dbReference>
<dbReference type="InterPro" id="IPR036388">
    <property type="entry name" value="WH-like_DNA-bd_sf"/>
</dbReference>
<dbReference type="CDD" id="cd06171">
    <property type="entry name" value="Sigma70_r4"/>
    <property type="match status" value="1"/>
</dbReference>
<dbReference type="PANTHER" id="PTHR30385:SF4">
    <property type="entry name" value="RNA POLYMERASE SIGMA-E FACTOR"/>
    <property type="match status" value="1"/>
</dbReference>
<dbReference type="InterPro" id="IPR007624">
    <property type="entry name" value="RNA_pol_sigma70_r3"/>
</dbReference>
<protein>
    <submittedName>
        <fullName evidence="8">RNA polymerase sigma factor SigF</fullName>
    </submittedName>
</protein>
<dbReference type="NCBIfam" id="TIGR02980">
    <property type="entry name" value="SigBFG"/>
    <property type="match status" value="1"/>
</dbReference>
<dbReference type="InterPro" id="IPR013324">
    <property type="entry name" value="RNA_pol_sigma_r3/r4-like"/>
</dbReference>
<keyword evidence="2" id="KW-0731">Sigma factor</keyword>
<dbReference type="Pfam" id="PF04542">
    <property type="entry name" value="Sigma70_r2"/>
    <property type="match status" value="1"/>
</dbReference>
<gene>
    <name evidence="8" type="primary">sigF</name>
    <name evidence="8" type="ORF">YM304_37600</name>
</gene>